<sequence>MFRIKTDIRHYKCDSQAKVEKLIRNWVIRPADLLHDPSTERWAPIGEHPGFAPLFASLEEAHKNTPDTVVTARHVPSTPSRPVPASGILRPARRRAPLPEPPADDLDFPPPPEPPEGVEGVAHDASEITVMTERTLALLSEGAERQAPDEAPAPQAEPAAPAIATRRLGRHDLPEDLFATAELTKPELNAQPRMDELGELDEEGFAGPDEVTELRELPPVERFAAPDSDADDDALEELSDALEELSAATDDKGSDDESAALQDADDESDEGTELANPLDETEEAPQQERAEAADEPHPQERSPEPSTASDDEPTLETRVASDDVLSPPPDEADKAQRESAGGRSRWNITVGDTPPDDENAEDDALPAHDPDDDLIIAEAISPELELDEEALDEALDDLEKAASEASELDEVTVEALRPRQDLNFVSSGYAMELPIDIGPSPRMLELGLVRSTLPQNERDRRLPRPAPKKSGYRISHTFDLSPPPPQRSLAERIPGGVRGLVAALLLVVILGLLALLL</sequence>
<evidence type="ECO:0000256" key="3">
    <source>
        <dbReference type="SAM" id="Phobius"/>
    </source>
</evidence>
<keyword evidence="3" id="KW-0812">Transmembrane</keyword>
<feature type="region of interest" description="Disordered" evidence="2">
    <location>
        <begin position="165"/>
        <end position="373"/>
    </location>
</feature>
<keyword evidence="3" id="KW-1133">Transmembrane helix</keyword>
<protein>
    <submittedName>
        <fullName evidence="4">Uncharacterized protein</fullName>
    </submittedName>
</protein>
<proteinExistence type="predicted"/>
<evidence type="ECO:0000256" key="2">
    <source>
        <dbReference type="SAM" id="MobiDB-lite"/>
    </source>
</evidence>
<feature type="transmembrane region" description="Helical" evidence="3">
    <location>
        <begin position="497"/>
        <end position="516"/>
    </location>
</feature>
<dbReference type="AlphaFoldDB" id="A0A328C7C5"/>
<feature type="compositionally biased region" description="Acidic residues" evidence="2">
    <location>
        <begin position="354"/>
        <end position="373"/>
    </location>
</feature>
<feature type="compositionally biased region" description="Acidic residues" evidence="2">
    <location>
        <begin position="228"/>
        <end position="243"/>
    </location>
</feature>
<comment type="caution">
    <text evidence="4">The sequence shown here is derived from an EMBL/GenBank/DDBJ whole genome shotgun (WGS) entry which is preliminary data.</text>
</comment>
<keyword evidence="3" id="KW-0472">Membrane</keyword>
<accession>A0A328C7C5</accession>
<keyword evidence="1" id="KW-0175">Coiled coil</keyword>
<evidence type="ECO:0000256" key="1">
    <source>
        <dbReference type="SAM" id="Coils"/>
    </source>
</evidence>
<feature type="compositionally biased region" description="Basic and acidic residues" evidence="2">
    <location>
        <begin position="286"/>
        <end position="303"/>
    </location>
</feature>
<feature type="compositionally biased region" description="Acidic residues" evidence="2">
    <location>
        <begin position="253"/>
        <end position="272"/>
    </location>
</feature>
<dbReference type="Proteomes" id="UP000249169">
    <property type="component" value="Unassembled WGS sequence"/>
</dbReference>
<dbReference type="OrthoDB" id="5516682at2"/>
<name>A0A328C7C5_9DELT</name>
<feature type="coiled-coil region" evidence="1">
    <location>
        <begin position="384"/>
        <end position="411"/>
    </location>
</feature>
<dbReference type="RefSeq" id="WP_111729644.1">
    <property type="nucleotide sequence ID" value="NZ_QHKO01000003.1"/>
</dbReference>
<evidence type="ECO:0000313" key="5">
    <source>
        <dbReference type="Proteomes" id="UP000249169"/>
    </source>
</evidence>
<organism evidence="4 5">
    <name type="scientific">Lujinxingia litoralis</name>
    <dbReference type="NCBI Taxonomy" id="2211119"/>
    <lineage>
        <taxon>Bacteria</taxon>
        <taxon>Deltaproteobacteria</taxon>
        <taxon>Bradymonadales</taxon>
        <taxon>Lujinxingiaceae</taxon>
        <taxon>Lujinxingia</taxon>
    </lineage>
</organism>
<reference evidence="4 5" key="1">
    <citation type="submission" date="2018-05" db="EMBL/GenBank/DDBJ databases">
        <title>Lujinxingia marina gen. nov. sp. nov., a new facultative anaerobic member of the class Deltaproteobacteria, and proposal of Lujinxingaceae fam. nov.</title>
        <authorList>
            <person name="Li C.-M."/>
        </authorList>
    </citation>
    <scope>NUCLEOTIDE SEQUENCE [LARGE SCALE GENOMIC DNA]</scope>
    <source>
        <strain evidence="4 5">B210</strain>
    </source>
</reference>
<gene>
    <name evidence="4" type="ORF">DL240_09545</name>
</gene>
<feature type="region of interest" description="Disordered" evidence="2">
    <location>
        <begin position="71"/>
        <end position="118"/>
    </location>
</feature>
<keyword evidence="5" id="KW-1185">Reference proteome</keyword>
<feature type="region of interest" description="Disordered" evidence="2">
    <location>
        <begin position="454"/>
        <end position="487"/>
    </location>
</feature>
<evidence type="ECO:0000313" key="4">
    <source>
        <dbReference type="EMBL" id="RAL23116.1"/>
    </source>
</evidence>
<dbReference type="EMBL" id="QHKO01000003">
    <property type="protein sequence ID" value="RAL23116.1"/>
    <property type="molecule type" value="Genomic_DNA"/>
</dbReference>